<comment type="function">
    <text evidence="2">Destroys radicals which are normally produced within the cells and which are toxic to biological systems.</text>
</comment>
<sequence length="188" mass="19236">MRAPIVVTAAAFAFLAAGAQAAAPERRGQGAARAALEAKSGSNVSGEVTFEEIRGRGVLVRVNARNVPPGLHGFHIHEKGDCSAPDATSAGGHFNPANRPHGAPGAKRNHAGDLGNLLADEGGNIKYESLHEGFTLARGRASALGKAVVLHAKPDDLKSQPAGDAGGRIACGVIQPVNPRPGGQQTRR</sequence>
<name>A0A932I264_UNCTE</name>
<dbReference type="Proteomes" id="UP000782312">
    <property type="component" value="Unassembled WGS sequence"/>
</dbReference>
<dbReference type="PROSITE" id="PS00332">
    <property type="entry name" value="SOD_CU_ZN_2"/>
    <property type="match status" value="1"/>
</dbReference>
<evidence type="ECO:0000259" key="5">
    <source>
        <dbReference type="Pfam" id="PF00080"/>
    </source>
</evidence>
<dbReference type="EC" id="1.15.1.1" evidence="2"/>
<accession>A0A932I264</accession>
<keyword evidence="2" id="KW-0479">Metal-binding</keyword>
<protein>
    <recommendedName>
        <fullName evidence="2">Superoxide dismutase [Cu-Zn]</fullName>
        <ecNumber evidence="2">1.15.1.1</ecNumber>
    </recommendedName>
</protein>
<feature type="region of interest" description="Disordered" evidence="3">
    <location>
        <begin position="85"/>
        <end position="115"/>
    </location>
</feature>
<feature type="region of interest" description="Disordered" evidence="3">
    <location>
        <begin position="158"/>
        <end position="188"/>
    </location>
</feature>
<dbReference type="SUPFAM" id="SSF49329">
    <property type="entry name" value="Cu,Zn superoxide dismutase-like"/>
    <property type="match status" value="1"/>
</dbReference>
<evidence type="ECO:0000313" key="7">
    <source>
        <dbReference type="Proteomes" id="UP000782312"/>
    </source>
</evidence>
<dbReference type="Pfam" id="PF00080">
    <property type="entry name" value="Sod_Cu"/>
    <property type="match status" value="1"/>
</dbReference>
<dbReference type="PANTHER" id="PTHR10003">
    <property type="entry name" value="SUPEROXIDE DISMUTASE CU-ZN -RELATED"/>
    <property type="match status" value="1"/>
</dbReference>
<feature type="domain" description="Superoxide dismutase copper/zinc binding" evidence="5">
    <location>
        <begin position="44"/>
        <end position="174"/>
    </location>
</feature>
<dbReference type="InterPro" id="IPR024134">
    <property type="entry name" value="SOD_Cu/Zn_/chaperone"/>
</dbReference>
<organism evidence="6 7">
    <name type="scientific">Tectimicrobiota bacterium</name>
    <dbReference type="NCBI Taxonomy" id="2528274"/>
    <lineage>
        <taxon>Bacteria</taxon>
        <taxon>Pseudomonadati</taxon>
        <taxon>Nitrospinota/Tectimicrobiota group</taxon>
        <taxon>Candidatus Tectimicrobiota</taxon>
    </lineage>
</organism>
<keyword evidence="2" id="KW-0862">Zinc</keyword>
<dbReference type="EMBL" id="JACPUR010000019">
    <property type="protein sequence ID" value="MBI3127864.1"/>
    <property type="molecule type" value="Genomic_DNA"/>
</dbReference>
<dbReference type="CDD" id="cd00305">
    <property type="entry name" value="Cu-Zn_Superoxide_Dismutase"/>
    <property type="match status" value="1"/>
</dbReference>
<reference evidence="6" key="1">
    <citation type="submission" date="2020-07" db="EMBL/GenBank/DDBJ databases">
        <title>Huge and variable diversity of episymbiotic CPR bacteria and DPANN archaea in groundwater ecosystems.</title>
        <authorList>
            <person name="He C.Y."/>
            <person name="Keren R."/>
            <person name="Whittaker M."/>
            <person name="Farag I.F."/>
            <person name="Doudna J."/>
            <person name="Cate J.H.D."/>
            <person name="Banfield J.F."/>
        </authorList>
    </citation>
    <scope>NUCLEOTIDE SEQUENCE</scope>
    <source>
        <strain evidence="6">NC_groundwater_763_Ag_S-0.2um_68_21</strain>
    </source>
</reference>
<dbReference type="InterPro" id="IPR036423">
    <property type="entry name" value="SOD-like_Cu/Zn_dom_sf"/>
</dbReference>
<comment type="similarity">
    <text evidence="1 2">Belongs to the Cu-Zn superoxide dismutase family.</text>
</comment>
<dbReference type="PRINTS" id="PR00068">
    <property type="entry name" value="CUZNDISMTASE"/>
</dbReference>
<feature type="signal peptide" evidence="4">
    <location>
        <begin position="1"/>
        <end position="21"/>
    </location>
</feature>
<keyword evidence="4" id="KW-0732">Signal</keyword>
<evidence type="ECO:0000313" key="6">
    <source>
        <dbReference type="EMBL" id="MBI3127864.1"/>
    </source>
</evidence>
<comment type="catalytic activity">
    <reaction evidence="2">
        <text>2 superoxide + 2 H(+) = H2O2 + O2</text>
        <dbReference type="Rhea" id="RHEA:20696"/>
        <dbReference type="ChEBI" id="CHEBI:15378"/>
        <dbReference type="ChEBI" id="CHEBI:15379"/>
        <dbReference type="ChEBI" id="CHEBI:16240"/>
        <dbReference type="ChEBI" id="CHEBI:18421"/>
        <dbReference type="EC" id="1.15.1.1"/>
    </reaction>
</comment>
<dbReference type="AlphaFoldDB" id="A0A932I264"/>
<gene>
    <name evidence="6" type="ORF">HYZ11_09690</name>
</gene>
<evidence type="ECO:0000256" key="1">
    <source>
        <dbReference type="ARBA" id="ARBA00010457"/>
    </source>
</evidence>
<evidence type="ECO:0000256" key="3">
    <source>
        <dbReference type="SAM" id="MobiDB-lite"/>
    </source>
</evidence>
<evidence type="ECO:0000256" key="2">
    <source>
        <dbReference type="RuleBase" id="RU000393"/>
    </source>
</evidence>
<dbReference type="PROSITE" id="PS00087">
    <property type="entry name" value="SOD_CU_ZN_1"/>
    <property type="match status" value="1"/>
</dbReference>
<dbReference type="Gene3D" id="2.60.40.200">
    <property type="entry name" value="Superoxide dismutase, copper/zinc binding domain"/>
    <property type="match status" value="1"/>
</dbReference>
<feature type="chain" id="PRO_5036725539" description="Superoxide dismutase [Cu-Zn]" evidence="4">
    <location>
        <begin position="22"/>
        <end position="188"/>
    </location>
</feature>
<proteinExistence type="inferred from homology"/>
<comment type="cofactor">
    <cofactor evidence="2">
        <name>Zn(2+)</name>
        <dbReference type="ChEBI" id="CHEBI:29105"/>
    </cofactor>
    <text evidence="2">Binds 1 zinc ion per subunit.</text>
</comment>
<comment type="cofactor">
    <cofactor evidence="2">
        <name>Cu cation</name>
        <dbReference type="ChEBI" id="CHEBI:23378"/>
    </cofactor>
    <text evidence="2">Binds 1 copper ion per subunit.</text>
</comment>
<dbReference type="InterPro" id="IPR001424">
    <property type="entry name" value="SOD_Cu_Zn_dom"/>
</dbReference>
<comment type="caution">
    <text evidence="6">The sequence shown here is derived from an EMBL/GenBank/DDBJ whole genome shotgun (WGS) entry which is preliminary data.</text>
</comment>
<dbReference type="GO" id="GO:0004784">
    <property type="term" value="F:superoxide dismutase activity"/>
    <property type="evidence" value="ECO:0007669"/>
    <property type="project" value="UniProtKB-EC"/>
</dbReference>
<keyword evidence="2" id="KW-0186">Copper</keyword>
<dbReference type="InterPro" id="IPR018152">
    <property type="entry name" value="SOD_Cu/Zn_BS"/>
</dbReference>
<keyword evidence="2" id="KW-0560">Oxidoreductase</keyword>
<dbReference type="GO" id="GO:0005507">
    <property type="term" value="F:copper ion binding"/>
    <property type="evidence" value="ECO:0007669"/>
    <property type="project" value="InterPro"/>
</dbReference>
<evidence type="ECO:0000256" key="4">
    <source>
        <dbReference type="SAM" id="SignalP"/>
    </source>
</evidence>